<dbReference type="KEGG" id="dpp:DICPUDRAFT_36508"/>
<dbReference type="Pfam" id="PF00501">
    <property type="entry name" value="AMP-binding"/>
    <property type="match status" value="1"/>
</dbReference>
<dbReference type="AlphaFoldDB" id="F0ZR52"/>
<dbReference type="RefSeq" id="XP_003289891.1">
    <property type="nucleotide sequence ID" value="XM_003289843.1"/>
</dbReference>
<sequence>MIIKSNNKIYYKSKFPDIIIPEESAPKVILNHLRSRENHCVFVDGISTREYGSHYIADTIEKVASGFHKLGLRKKDIVGFILPNLPEYSTLFHGTLLIGGVASLVNPEYTIHEYEHTLGTVKPKFIVTFPTVYDKIKDDIKRVFPLVEKVILCGVPYNNVEAIHKAEKENPNLVMSYDSLINNDGKYPNIPIDSKKDMAVIPFSSGTTGLFKGVCLSHYNILSNTYQTQVIETSNYRKNDTVMGILPFFHIYGLMLFLMLMLKQGYRVVTLPKFEPIRFLQLIEKYSVSISFIVPPVALLFAKSPLVDKFDLSALRVLFSGAAPLSENIEAEIKQRFKDKVIIKQGYGLSEISPACCVAPYGDNKSGSVGVLLPNQIAKIIDTMTGETLNAGAKGEICIKGPNVMLGYFDNPKATAEVIDNEGFLRTGDIGYVDDDGFFYVVDRQKELIKVKGFQVAPAELEALLLTHPKIQDACVVGLPRGEVGEVPRGFVVLKPGQAATEKEILDWAHPKIANYKHFRGGLFFLQAVPKSATGKLLRKELKNFTPPKL</sequence>
<protein>
    <recommendedName>
        <fullName evidence="8">4-coumarate-CoA ligase</fullName>
    </recommendedName>
</protein>
<dbReference type="Gene3D" id="3.40.50.980">
    <property type="match status" value="2"/>
</dbReference>
<dbReference type="PANTHER" id="PTHR24096:SF149">
    <property type="entry name" value="AMP-BINDING DOMAIN-CONTAINING PROTEIN-RELATED"/>
    <property type="match status" value="1"/>
</dbReference>
<keyword evidence="7" id="KW-1185">Reference proteome</keyword>
<evidence type="ECO:0000256" key="1">
    <source>
        <dbReference type="ARBA" id="ARBA00006432"/>
    </source>
</evidence>
<dbReference type="GeneID" id="10504247"/>
<keyword evidence="3" id="KW-1133">Transmembrane helix</keyword>
<evidence type="ECO:0008006" key="8">
    <source>
        <dbReference type="Google" id="ProtNLM"/>
    </source>
</evidence>
<dbReference type="VEuPathDB" id="AmoebaDB:DICPUDRAFT_36508"/>
<dbReference type="eggNOG" id="KOG1176">
    <property type="taxonomic scope" value="Eukaryota"/>
</dbReference>
<dbReference type="CDD" id="cd05911">
    <property type="entry name" value="Firefly_Luc_like"/>
    <property type="match status" value="1"/>
</dbReference>
<comment type="similarity">
    <text evidence="1">Belongs to the ATP-dependent AMP-binding enzyme family.</text>
</comment>
<dbReference type="Gene3D" id="3.30.300.30">
    <property type="match status" value="1"/>
</dbReference>
<organism evidence="6 7">
    <name type="scientific">Dictyostelium purpureum</name>
    <name type="common">Slime mold</name>
    <dbReference type="NCBI Taxonomy" id="5786"/>
    <lineage>
        <taxon>Eukaryota</taxon>
        <taxon>Amoebozoa</taxon>
        <taxon>Evosea</taxon>
        <taxon>Eumycetozoa</taxon>
        <taxon>Dictyostelia</taxon>
        <taxon>Dictyosteliales</taxon>
        <taxon>Dictyosteliaceae</taxon>
        <taxon>Dictyostelium</taxon>
    </lineage>
</organism>
<dbReference type="InterPro" id="IPR025110">
    <property type="entry name" value="AMP-bd_C"/>
</dbReference>
<dbReference type="PANTHER" id="PTHR24096">
    <property type="entry name" value="LONG-CHAIN-FATTY-ACID--COA LIGASE"/>
    <property type="match status" value="1"/>
</dbReference>
<keyword evidence="3" id="KW-0812">Transmembrane</keyword>
<dbReference type="OMA" id="PNSSFWY"/>
<evidence type="ECO:0000259" key="4">
    <source>
        <dbReference type="Pfam" id="PF00501"/>
    </source>
</evidence>
<dbReference type="FunFam" id="3.30.300.30:FF:000007">
    <property type="entry name" value="4-coumarate--CoA ligase 2"/>
    <property type="match status" value="1"/>
</dbReference>
<dbReference type="OrthoDB" id="10253869at2759"/>
<dbReference type="InParanoid" id="F0ZR52"/>
<feature type="domain" description="AMP-binding enzyme C-terminal" evidence="5">
    <location>
        <begin position="460"/>
        <end position="536"/>
    </location>
</feature>
<dbReference type="EMBL" id="GL871135">
    <property type="protein sequence ID" value="EGC33576.1"/>
    <property type="molecule type" value="Genomic_DNA"/>
</dbReference>
<dbReference type="Proteomes" id="UP000001064">
    <property type="component" value="Unassembled WGS sequence"/>
</dbReference>
<name>F0ZR52_DICPU</name>
<dbReference type="GO" id="GO:0016405">
    <property type="term" value="F:CoA-ligase activity"/>
    <property type="evidence" value="ECO:0000318"/>
    <property type="project" value="GO_Central"/>
</dbReference>
<accession>F0ZR52</accession>
<feature type="domain" description="AMP-dependent synthetase/ligase" evidence="4">
    <location>
        <begin position="57"/>
        <end position="409"/>
    </location>
</feature>
<evidence type="ECO:0000259" key="5">
    <source>
        <dbReference type="Pfam" id="PF13193"/>
    </source>
</evidence>
<dbReference type="FunCoup" id="F0ZR52">
    <property type="interactions" value="101"/>
</dbReference>
<proteinExistence type="inferred from homology"/>
<dbReference type="InterPro" id="IPR000873">
    <property type="entry name" value="AMP-dep_synth/lig_dom"/>
</dbReference>
<keyword evidence="2" id="KW-0436">Ligase</keyword>
<dbReference type="Gene3D" id="2.30.38.10">
    <property type="entry name" value="Luciferase, Domain 3"/>
    <property type="match status" value="1"/>
</dbReference>
<evidence type="ECO:0000313" key="7">
    <source>
        <dbReference type="Proteomes" id="UP000001064"/>
    </source>
</evidence>
<evidence type="ECO:0000313" key="6">
    <source>
        <dbReference type="EMBL" id="EGC33576.1"/>
    </source>
</evidence>
<evidence type="ECO:0000256" key="2">
    <source>
        <dbReference type="ARBA" id="ARBA00022598"/>
    </source>
</evidence>
<dbReference type="Pfam" id="PF13193">
    <property type="entry name" value="AMP-binding_C"/>
    <property type="match status" value="1"/>
</dbReference>
<keyword evidence="3" id="KW-0472">Membrane</keyword>
<dbReference type="SUPFAM" id="SSF56801">
    <property type="entry name" value="Acetyl-CoA synthetase-like"/>
    <property type="match status" value="1"/>
</dbReference>
<reference evidence="7" key="1">
    <citation type="journal article" date="2011" name="Genome Biol.">
        <title>Comparative genomics of the social amoebae Dictyostelium discoideum and Dictyostelium purpureum.</title>
        <authorList>
            <consortium name="US DOE Joint Genome Institute (JGI-PGF)"/>
            <person name="Sucgang R."/>
            <person name="Kuo A."/>
            <person name="Tian X."/>
            <person name="Salerno W."/>
            <person name="Parikh A."/>
            <person name="Feasley C.L."/>
            <person name="Dalin E."/>
            <person name="Tu H."/>
            <person name="Huang E."/>
            <person name="Barry K."/>
            <person name="Lindquist E."/>
            <person name="Shapiro H."/>
            <person name="Bruce D."/>
            <person name="Schmutz J."/>
            <person name="Salamov A."/>
            <person name="Fey P."/>
            <person name="Gaudet P."/>
            <person name="Anjard C."/>
            <person name="Babu M.M."/>
            <person name="Basu S."/>
            <person name="Bushmanova Y."/>
            <person name="van der Wel H."/>
            <person name="Katoh-Kurasawa M."/>
            <person name="Dinh C."/>
            <person name="Coutinho P.M."/>
            <person name="Saito T."/>
            <person name="Elias M."/>
            <person name="Schaap P."/>
            <person name="Kay R.R."/>
            <person name="Henrissat B."/>
            <person name="Eichinger L."/>
            <person name="Rivero F."/>
            <person name="Putnam N.H."/>
            <person name="West C.M."/>
            <person name="Loomis W.F."/>
            <person name="Chisholm R.L."/>
            <person name="Shaulsky G."/>
            <person name="Strassmann J.E."/>
            <person name="Queller D.C."/>
            <person name="Kuspa A."/>
            <person name="Grigoriev I.V."/>
        </authorList>
    </citation>
    <scope>NUCLEOTIDE SEQUENCE [LARGE SCALE GENOMIC DNA]</scope>
    <source>
        <strain evidence="7">QSDP1</strain>
    </source>
</reference>
<dbReference type="STRING" id="5786.F0ZR52"/>
<dbReference type="InterPro" id="IPR045851">
    <property type="entry name" value="AMP-bd_C_sf"/>
</dbReference>
<evidence type="ECO:0000256" key="3">
    <source>
        <dbReference type="SAM" id="Phobius"/>
    </source>
</evidence>
<gene>
    <name evidence="6" type="ORF">DICPUDRAFT_36508</name>
</gene>
<feature type="transmembrane region" description="Helical" evidence="3">
    <location>
        <begin position="242"/>
        <end position="262"/>
    </location>
</feature>